<evidence type="ECO:0000256" key="8">
    <source>
        <dbReference type="SAM" id="MobiDB-lite"/>
    </source>
</evidence>
<keyword evidence="6" id="KW-0325">Glycoprotein</keyword>
<dbReference type="SUPFAM" id="SSF56019">
    <property type="entry name" value="The spindle assembly checkpoint protein mad2"/>
    <property type="match status" value="1"/>
</dbReference>
<feature type="compositionally biased region" description="Acidic residues" evidence="8">
    <location>
        <begin position="930"/>
        <end position="940"/>
    </location>
</feature>
<keyword evidence="7" id="KW-0378">Hydrolase</keyword>
<dbReference type="Gene3D" id="2.60.40.380">
    <property type="entry name" value="Purple acid phosphatase-like, N-terminal"/>
    <property type="match status" value="1"/>
</dbReference>
<dbReference type="OrthoDB" id="1928087at2759"/>
<evidence type="ECO:0000256" key="6">
    <source>
        <dbReference type="ARBA" id="ARBA00023180"/>
    </source>
</evidence>
<feature type="region of interest" description="Disordered" evidence="8">
    <location>
        <begin position="918"/>
        <end position="974"/>
    </location>
</feature>
<feature type="region of interest" description="Disordered" evidence="8">
    <location>
        <begin position="1229"/>
        <end position="1258"/>
    </location>
</feature>
<dbReference type="Gene3D" id="3.30.900.10">
    <property type="entry name" value="HORMA domain"/>
    <property type="match status" value="2"/>
</dbReference>
<feature type="region of interest" description="Disordered" evidence="8">
    <location>
        <begin position="1275"/>
        <end position="1299"/>
    </location>
</feature>
<dbReference type="Pfam" id="PF14008">
    <property type="entry name" value="Metallophos_C"/>
    <property type="match status" value="1"/>
</dbReference>
<dbReference type="Pfam" id="PF00149">
    <property type="entry name" value="Metallophos"/>
    <property type="match status" value="1"/>
</dbReference>
<dbReference type="SUPFAM" id="SSF56300">
    <property type="entry name" value="Metallo-dependent phosphatases"/>
    <property type="match status" value="1"/>
</dbReference>
<dbReference type="EC" id="3.1.3.2" evidence="7"/>
<dbReference type="CDD" id="cd00839">
    <property type="entry name" value="MPP_PAPs"/>
    <property type="match status" value="1"/>
</dbReference>
<dbReference type="PROSITE" id="PS50815">
    <property type="entry name" value="HORMA"/>
    <property type="match status" value="1"/>
</dbReference>
<dbReference type="GO" id="GO:0003993">
    <property type="term" value="F:acid phosphatase activity"/>
    <property type="evidence" value="ECO:0007669"/>
    <property type="project" value="UniProtKB-EC"/>
</dbReference>
<evidence type="ECO:0000256" key="3">
    <source>
        <dbReference type="ARBA" id="ARBA00011738"/>
    </source>
</evidence>
<dbReference type="SUPFAM" id="SSF49363">
    <property type="entry name" value="Purple acid phosphatase, N-terminal domain"/>
    <property type="match status" value="1"/>
</dbReference>
<evidence type="ECO:0000256" key="5">
    <source>
        <dbReference type="ARBA" id="ARBA00022729"/>
    </source>
</evidence>
<comment type="catalytic activity">
    <reaction evidence="7">
        <text>a phosphate monoester + H2O = an alcohol + phosphate</text>
        <dbReference type="Rhea" id="RHEA:15017"/>
        <dbReference type="ChEBI" id="CHEBI:15377"/>
        <dbReference type="ChEBI" id="CHEBI:30879"/>
        <dbReference type="ChEBI" id="CHEBI:43474"/>
        <dbReference type="ChEBI" id="CHEBI:67140"/>
        <dbReference type="EC" id="3.1.3.2"/>
    </reaction>
</comment>
<evidence type="ECO:0000313" key="11">
    <source>
        <dbReference type="Proteomes" id="UP000324897"/>
    </source>
</evidence>
<reference evidence="10 11" key="1">
    <citation type="journal article" date="2019" name="Sci. Rep.">
        <title>A high-quality genome of Eragrostis curvula grass provides insights into Poaceae evolution and supports new strategies to enhance forage quality.</title>
        <authorList>
            <person name="Carballo J."/>
            <person name="Santos B.A.C.M."/>
            <person name="Zappacosta D."/>
            <person name="Garbus I."/>
            <person name="Selva J.P."/>
            <person name="Gallo C.A."/>
            <person name="Diaz A."/>
            <person name="Albertini E."/>
            <person name="Caccamo M."/>
            <person name="Echenique V."/>
        </authorList>
    </citation>
    <scope>NUCLEOTIDE SEQUENCE [LARGE SCALE GENOMIC DNA]</scope>
    <source>
        <strain evidence="11">cv. Victoria</strain>
        <tissue evidence="10">Leaf</tissue>
    </source>
</reference>
<evidence type="ECO:0000256" key="1">
    <source>
        <dbReference type="ARBA" id="ARBA00004613"/>
    </source>
</evidence>
<organism evidence="10 11">
    <name type="scientific">Eragrostis curvula</name>
    <name type="common">weeping love grass</name>
    <dbReference type="NCBI Taxonomy" id="38414"/>
    <lineage>
        <taxon>Eukaryota</taxon>
        <taxon>Viridiplantae</taxon>
        <taxon>Streptophyta</taxon>
        <taxon>Embryophyta</taxon>
        <taxon>Tracheophyta</taxon>
        <taxon>Spermatophyta</taxon>
        <taxon>Magnoliopsida</taxon>
        <taxon>Liliopsida</taxon>
        <taxon>Poales</taxon>
        <taxon>Poaceae</taxon>
        <taxon>PACMAD clade</taxon>
        <taxon>Chloridoideae</taxon>
        <taxon>Eragrostideae</taxon>
        <taxon>Eragrostidinae</taxon>
        <taxon>Eragrostis</taxon>
    </lineage>
</organism>
<dbReference type="Gramene" id="TVU08813">
    <property type="protein sequence ID" value="TVU08813"/>
    <property type="gene ID" value="EJB05_42228"/>
</dbReference>
<dbReference type="InterPro" id="IPR015914">
    <property type="entry name" value="PAPs_N"/>
</dbReference>
<dbReference type="Pfam" id="PF02301">
    <property type="entry name" value="HORMA"/>
    <property type="match status" value="2"/>
</dbReference>
<feature type="non-terminal residue" evidence="10">
    <location>
        <position position="1"/>
    </location>
</feature>
<dbReference type="GO" id="GO:0046872">
    <property type="term" value="F:metal ion binding"/>
    <property type="evidence" value="ECO:0007669"/>
    <property type="project" value="InterPro"/>
</dbReference>
<dbReference type="InterPro" id="IPR003511">
    <property type="entry name" value="HORMA_dom"/>
</dbReference>
<gene>
    <name evidence="10" type="ORF">EJB05_42228</name>
</gene>
<dbReference type="EMBL" id="RWGY01000039">
    <property type="protein sequence ID" value="TVU08813.1"/>
    <property type="molecule type" value="Genomic_DNA"/>
</dbReference>
<feature type="signal peptide" evidence="7">
    <location>
        <begin position="1"/>
        <end position="25"/>
    </location>
</feature>
<keyword evidence="4" id="KW-0964">Secreted</keyword>
<evidence type="ECO:0000259" key="9">
    <source>
        <dbReference type="PROSITE" id="PS50815"/>
    </source>
</evidence>
<protein>
    <recommendedName>
        <fullName evidence="7">Purple acid phosphatase</fullName>
        <ecNumber evidence="7">3.1.3.2</ecNumber>
    </recommendedName>
</protein>
<dbReference type="InterPro" id="IPR036570">
    <property type="entry name" value="HORMA_dom_sf"/>
</dbReference>
<dbReference type="InterPro" id="IPR040974">
    <property type="entry name" value="Fn3_PAP"/>
</dbReference>
<evidence type="ECO:0000313" key="10">
    <source>
        <dbReference type="EMBL" id="TVU08813.1"/>
    </source>
</evidence>
<proteinExistence type="inferred from homology"/>
<feature type="domain" description="HORMA" evidence="9">
    <location>
        <begin position="723"/>
        <end position="907"/>
    </location>
</feature>
<sequence>MGRARAPPFMAALVAALMMVSAAAAVDSAPENIQPLSTLKMQAAQVAMDSAAVIHASPDVLGKNGEDSAWVTVNFTAPAPSAGHWVALFSPADFGLSVGGSASGNAAGAAGEEGPAAGLPTAPIKYMFANASPSFMSSGSGNMSFQLINQRSDYAFGLFSGGKDSPKLIAVSNKISFANPKAPVFPRLSQGKEWNEMAVTWTSGYNISEAYPFVEWRMKGDENSKRTPAGTLTYTKRHLCGKPANAEGYRDPGFIHTAFLKDLWPNREYSYQIGHELPDGTVVRGKPSTFRASPFPGQDSLQRVVVFGDMGLGETIQSNMYKFGNEYSYAGAIIWGQCDGSNELAGFQPGAQVTTDRLIKDLPNYDAVFHIGDLSYANGFLAQWDQFTAQIEPIASKVPYMVASGNHERTFQDSGGFYNGNDSHGECGVPAETYFYVPAENRGKFWYAADYGMFRFCVGDTEHDWRPGSEQYAFLERCFASADRKHQPWLVFLAHRPLGYSSNDFYAQEGSFSEPMGRTLQGLWQKHRVDVAVYGHVHNYERTCPVYENTCTDKTKDKGSYSGTAGGTIHIVAGTGGAKLRPYAAGPWPQWSVVRDESFGYVKLTATDHSTLRVEFIHSDDGAAHDAFTISRDYKDVLAKSRLIGQNKKRRDNKSLVVNFDTNKNSIPNPAALAIRPFPPSPSFPLHSPPLPLPRPLAPAPRTQRGGEMVVAQRTKEAEITEQDSLLLTRNLLRIAIYNISYIRGLFPEKYFNDKSVPALEMKIKKLMPMDAESRRLIDWMEKGVYDALQKKYLKTLLFCICEKEEGPMIEEYAFSFSYPNTNTEEVAMNMSRTGSKKSSATFKSNAAERTILMKLLYYDDATPEDYEPPFFKCCADNEAINIWNKNPLKMELGNVNSKHLVLALKVKSVLDPCDDNNTNSGDDCMSVDNESDQDDDFSDTEVRPSEADHYIIAPNNDGKFKGQSTGTISEDDTQDAAHEEELTAQVREWICSRDIGTINVSDVHSNFPDISMEMVEDIMERLLKEGVLSRASKDGYTVNKTVDPKTPHVKKEVVMPNVSPTEGTKSNNADLMYMKALYHALPLDYVTVSKLQGKLDGEASQNTVRKLIDKMVQDGYVKNSANRRLGKAVIHSESSNKKLLEIKKILEGGEGEKMAIDTNTEHTESERKELLRGNGSGIASAASSCCPNISKCSSFTVHEIGDGSTMGCLHSVGSDLTRTRELPELQQNVSMQSGQEASAMDKDPNRTPTSLREPAAPACSLESGVLGQRIRKSLNVAGEMQSTQDKRSRKTSMVKEPILQHFKRQKCLAQ</sequence>
<feature type="chain" id="PRO_5023962604" description="Purple acid phosphatase" evidence="7">
    <location>
        <begin position="26"/>
        <end position="1311"/>
    </location>
</feature>
<dbReference type="Gene3D" id="3.60.21.10">
    <property type="match status" value="1"/>
</dbReference>
<dbReference type="Pfam" id="PF16656">
    <property type="entry name" value="Pur_ac_phosph_N"/>
    <property type="match status" value="1"/>
</dbReference>
<keyword evidence="5 7" id="KW-0732">Signal</keyword>
<dbReference type="InterPro" id="IPR029052">
    <property type="entry name" value="Metallo-depent_PP-like"/>
</dbReference>
<dbReference type="PANTHER" id="PTHR45778:SF9">
    <property type="entry name" value="PURPLE ACID PHOSPHATASE"/>
    <property type="match status" value="1"/>
</dbReference>
<evidence type="ECO:0000256" key="2">
    <source>
        <dbReference type="ARBA" id="ARBA00008723"/>
    </source>
</evidence>
<dbReference type="InterPro" id="IPR025733">
    <property type="entry name" value="PAPs_C"/>
</dbReference>
<name>A0A5J9TBP7_9POAL</name>
<dbReference type="InterPro" id="IPR041792">
    <property type="entry name" value="MPP_PAP"/>
</dbReference>
<keyword evidence="11" id="KW-1185">Reference proteome</keyword>
<dbReference type="Proteomes" id="UP000324897">
    <property type="component" value="Chromosome 3"/>
</dbReference>
<dbReference type="Pfam" id="PF17808">
    <property type="entry name" value="fn3_PAP"/>
    <property type="match status" value="1"/>
</dbReference>
<dbReference type="PANTHER" id="PTHR45778">
    <property type="entry name" value="PURPLE ACID PHOSPHATASE-RELATED"/>
    <property type="match status" value="1"/>
</dbReference>
<comment type="similarity">
    <text evidence="2 7">Belongs to the metallophosphoesterase superfamily. Purple acid phosphatase family.</text>
</comment>
<comment type="subcellular location">
    <subcellularLocation>
        <location evidence="1">Secreted</location>
    </subcellularLocation>
</comment>
<comment type="caution">
    <text evidence="10">The sequence shown here is derived from an EMBL/GenBank/DDBJ whole genome shotgun (WGS) entry which is preliminary data.</text>
</comment>
<dbReference type="GO" id="GO:0005576">
    <property type="term" value="C:extracellular region"/>
    <property type="evidence" value="ECO:0007669"/>
    <property type="project" value="UniProtKB-SubCell"/>
</dbReference>
<evidence type="ECO:0000256" key="7">
    <source>
        <dbReference type="RuleBase" id="RU361203"/>
    </source>
</evidence>
<dbReference type="InterPro" id="IPR008963">
    <property type="entry name" value="Purple_acid_Pase-like_N"/>
</dbReference>
<comment type="subunit">
    <text evidence="3">Homodimer.</text>
</comment>
<evidence type="ECO:0000256" key="4">
    <source>
        <dbReference type="ARBA" id="ARBA00022525"/>
    </source>
</evidence>
<accession>A0A5J9TBP7</accession>
<feature type="compositionally biased region" description="Basic and acidic residues" evidence="8">
    <location>
        <begin position="941"/>
        <end position="950"/>
    </location>
</feature>
<dbReference type="InterPro" id="IPR004843">
    <property type="entry name" value="Calcineurin-like_PHP"/>
</dbReference>